<keyword evidence="8" id="KW-1185">Reference proteome</keyword>
<organism evidence="7 8">
    <name type="scientific">Tabrizicola piscis</name>
    <dbReference type="NCBI Taxonomy" id="2494374"/>
    <lineage>
        <taxon>Bacteria</taxon>
        <taxon>Pseudomonadati</taxon>
        <taxon>Pseudomonadota</taxon>
        <taxon>Alphaproteobacteria</taxon>
        <taxon>Rhodobacterales</taxon>
        <taxon>Paracoccaceae</taxon>
        <taxon>Tabrizicola</taxon>
    </lineage>
</organism>
<dbReference type="GO" id="GO:0009306">
    <property type="term" value="P:protein secretion"/>
    <property type="evidence" value="ECO:0007669"/>
    <property type="project" value="InterPro"/>
</dbReference>
<dbReference type="Pfam" id="PF04357">
    <property type="entry name" value="TamB"/>
    <property type="match status" value="1"/>
</dbReference>
<comment type="subcellular location">
    <subcellularLocation>
        <location evidence="1">Membrane</location>
        <topology evidence="1">Single-pass membrane protein</topology>
    </subcellularLocation>
</comment>
<evidence type="ECO:0000256" key="2">
    <source>
        <dbReference type="ARBA" id="ARBA00022692"/>
    </source>
</evidence>
<dbReference type="RefSeq" id="WP_125325445.1">
    <property type="nucleotide sequence ID" value="NZ_CP034328.1"/>
</dbReference>
<dbReference type="GO" id="GO:0097347">
    <property type="term" value="C:TAM protein secretion complex"/>
    <property type="evidence" value="ECO:0007669"/>
    <property type="project" value="TreeGrafter"/>
</dbReference>
<dbReference type="PANTHER" id="PTHR36985">
    <property type="entry name" value="TRANSLOCATION AND ASSEMBLY MODULE SUBUNIT TAMB"/>
    <property type="match status" value="1"/>
</dbReference>
<accession>A0A3S8U6U9</accession>
<dbReference type="Proteomes" id="UP000282002">
    <property type="component" value="Chromosome"/>
</dbReference>
<protein>
    <submittedName>
        <fullName evidence="7">Translocation and assembly module protein TamB</fullName>
    </submittedName>
</protein>
<evidence type="ECO:0000256" key="5">
    <source>
        <dbReference type="SAM" id="SignalP"/>
    </source>
</evidence>
<dbReference type="KEGG" id="taw:EI545_10585"/>
<proteinExistence type="predicted"/>
<keyword evidence="3" id="KW-1133">Transmembrane helix</keyword>
<dbReference type="InterPro" id="IPR007452">
    <property type="entry name" value="TamB_C"/>
</dbReference>
<reference evidence="7 8" key="1">
    <citation type="submission" date="2018-12" db="EMBL/GenBank/DDBJ databases">
        <title>Complete genome sequencing of Tabrizicola sp. K13M18.</title>
        <authorList>
            <person name="Bae J.-W."/>
        </authorList>
    </citation>
    <scope>NUCLEOTIDE SEQUENCE [LARGE SCALE GENOMIC DNA]</scope>
    <source>
        <strain evidence="7 8">K13M18</strain>
    </source>
</reference>
<evidence type="ECO:0000256" key="4">
    <source>
        <dbReference type="ARBA" id="ARBA00023136"/>
    </source>
</evidence>
<evidence type="ECO:0000313" key="7">
    <source>
        <dbReference type="EMBL" id="AZL59250.1"/>
    </source>
</evidence>
<evidence type="ECO:0000313" key="8">
    <source>
        <dbReference type="Proteomes" id="UP000282002"/>
    </source>
</evidence>
<feature type="signal peptide" evidence="5">
    <location>
        <begin position="1"/>
        <end position="18"/>
    </location>
</feature>
<dbReference type="AlphaFoldDB" id="A0A3S8U6U9"/>
<name>A0A3S8U6U9_9RHOB</name>
<keyword evidence="5" id="KW-0732">Signal</keyword>
<dbReference type="EMBL" id="CP034328">
    <property type="protein sequence ID" value="AZL59250.1"/>
    <property type="molecule type" value="Genomic_DNA"/>
</dbReference>
<feature type="domain" description="Translocation and assembly module TamB C-terminal" evidence="6">
    <location>
        <begin position="830"/>
        <end position="1177"/>
    </location>
</feature>
<dbReference type="OrthoDB" id="7784409at2"/>
<evidence type="ECO:0000259" key="6">
    <source>
        <dbReference type="Pfam" id="PF04357"/>
    </source>
</evidence>
<dbReference type="GO" id="GO:0005886">
    <property type="term" value="C:plasma membrane"/>
    <property type="evidence" value="ECO:0007669"/>
    <property type="project" value="InterPro"/>
</dbReference>
<keyword evidence="4" id="KW-0472">Membrane</keyword>
<sequence length="1177" mass="119968">MRRALILMAALGTTPVLAQTEEADRSFLAAFLEDNLSDAGRQVTIAGFSGALSSQAKIERLTIADDDGIWLTITGVTLDWSRSSLLSGALEVSELSAETIVLDRVPDTGDSSMPAPEASGFSLPELPVSINIGRISAPAITLGESVLGQPVEGSLDATLQLAGGAGQATLNLIRSGDGPEGEIALDASYDNATRQLGIDLSATEGADGVFSTLLGIPGAPAATLTLQGSGPVEAFAADVRLATDGEDRLAGTITLTGSEDASYRLQADVAGNLAPLLAPDMVDFFGTDIGLVLDARRSAIGAVTLDQIALRARSLTLTGQGRLAPDGLPEELAVSGTLASPDGAAVVLPFTDSPTEVDRGTFNLSLTQADDAGWKGAISVLGLKRADFVADRLDLSGSGRIGRTPAGNSLGGTLTLLAEGLLPTDPGLAAALGPSLTGGLRVHVLQDSGAISLSDLRLTGEGFAATGNLRIGGLASGLLTSGKVEVVAEDLSRFSLLAGRPLAGRGTVRLDGSVGGLSGFLDGVAEVEGQGLKIGITPVDRLLQGESQFLLSVLRNEEGTTLRAVDLTAGPLSARGAGTITSAGASLTGNIAFSDLAALGPGFAGSAMLQAQFDGSPAEGRISLDGSAASLRVGNPEADRLLAGNSTLSAEMDLVDGRLRVTDARLANPQLTVSATGEIDGDVRTVVLDARLANLGLLVPQFQGPLSLTGTATEDVDGYAIDLAGRGPGQVDGQIRGRIARGFGSADVTISGTGQAGLANIFLTPRAIEGPVRYDLRLNGPLRLSSLSGRVTLANGRLSDPNLGFALVGIEAAANLQGGRAQISATSGLSSGGRVRVDGPVTLSPPFPADLTINLDRLRLYDPELFDAAVNGALNVRGPLTGGAMISGAIALSEAELRVPESGFGSAGALLDIRHRNEPREVRATRDRAGLLGGANGRGGSAGGGAAFGLDLTVSAPSRIFVRGRGIDAELGGQLRLQGTTAAIVPSGSFDLIRGRLDILGKRLVLAEAGLVLEGSFVPMLQVAANSESDGVVSSVRIEGPADDPEVSFTSIPDLPQEEVLARLLFGRDLNSISALQAAQLANAVAVLAGRGGEGLVSRLRRGFGLDDLDVATAEDGSTALTAGKYIAENVYTEVEVEQGGKTSVNLNLDLRQGVTVKVGVDGDGETGLGIYIERDY</sequence>
<dbReference type="PANTHER" id="PTHR36985:SF1">
    <property type="entry name" value="TRANSLOCATION AND ASSEMBLY MODULE SUBUNIT TAMB"/>
    <property type="match status" value="1"/>
</dbReference>
<feature type="chain" id="PRO_5019454855" evidence="5">
    <location>
        <begin position="19"/>
        <end position="1177"/>
    </location>
</feature>
<gene>
    <name evidence="7" type="ORF">EI545_10585</name>
</gene>
<evidence type="ECO:0000256" key="3">
    <source>
        <dbReference type="ARBA" id="ARBA00022989"/>
    </source>
</evidence>
<evidence type="ECO:0000256" key="1">
    <source>
        <dbReference type="ARBA" id="ARBA00004167"/>
    </source>
</evidence>
<keyword evidence="2" id="KW-0812">Transmembrane</keyword>